<name>A0ABT9M808_9DEIO</name>
<comment type="caution">
    <text evidence="1">The sequence shown here is derived from an EMBL/GenBank/DDBJ whole genome shotgun (WGS) entry which is preliminary data.</text>
</comment>
<proteinExistence type="predicted"/>
<evidence type="ECO:0000313" key="2">
    <source>
        <dbReference type="Proteomes" id="UP001232163"/>
    </source>
</evidence>
<dbReference type="RefSeq" id="WP_022802091.1">
    <property type="nucleotide sequence ID" value="NZ_JAURUR010000001.1"/>
</dbReference>
<accession>A0ABT9M808</accession>
<protein>
    <recommendedName>
        <fullName evidence="3">Integrase</fullName>
    </recommendedName>
</protein>
<reference evidence="1 2" key="1">
    <citation type="submission" date="2023-07" db="EMBL/GenBank/DDBJ databases">
        <title>Genomic Encyclopedia of Type Strains, Phase IV (KMG-IV): sequencing the most valuable type-strain genomes for metagenomic binning, comparative biology and taxonomic classification.</title>
        <authorList>
            <person name="Goeker M."/>
        </authorList>
    </citation>
    <scope>NUCLEOTIDE SEQUENCE [LARGE SCALE GENOMIC DNA]</scope>
    <source>
        <strain evidence="1 2">NIO-1023</strain>
    </source>
</reference>
<gene>
    <name evidence="1" type="ORF">QO006_000122</name>
</gene>
<dbReference type="EMBL" id="JAURUR010000001">
    <property type="protein sequence ID" value="MDP9762709.1"/>
    <property type="molecule type" value="Genomic_DNA"/>
</dbReference>
<dbReference type="Proteomes" id="UP001232163">
    <property type="component" value="Unassembled WGS sequence"/>
</dbReference>
<evidence type="ECO:0000313" key="1">
    <source>
        <dbReference type="EMBL" id="MDP9762709.1"/>
    </source>
</evidence>
<organism evidence="1 2">
    <name type="scientific">Deinococcus enclensis</name>
    <dbReference type="NCBI Taxonomy" id="1049582"/>
    <lineage>
        <taxon>Bacteria</taxon>
        <taxon>Thermotogati</taxon>
        <taxon>Deinococcota</taxon>
        <taxon>Deinococci</taxon>
        <taxon>Deinococcales</taxon>
        <taxon>Deinococcaceae</taxon>
        <taxon>Deinococcus</taxon>
    </lineage>
</organism>
<sequence>MTASGLDWLDLRVADDPHPRRFSSEASLRAYLLKVERLSADAVMDLLAHGELSPPAVRREYRVDRLAPAPRTP</sequence>
<evidence type="ECO:0008006" key="3">
    <source>
        <dbReference type="Google" id="ProtNLM"/>
    </source>
</evidence>
<keyword evidence="2" id="KW-1185">Reference proteome</keyword>